<keyword evidence="1" id="KW-0732">Signal</keyword>
<name>A0A6I6JTL3_9BACT</name>
<evidence type="ECO:0000313" key="3">
    <source>
        <dbReference type="Proteomes" id="UP000428260"/>
    </source>
</evidence>
<dbReference type="AlphaFoldDB" id="A0A6I6JTL3"/>
<feature type="chain" id="PRO_5026351677" description="Secreted protein" evidence="1">
    <location>
        <begin position="23"/>
        <end position="124"/>
    </location>
</feature>
<keyword evidence="3" id="KW-1185">Reference proteome</keyword>
<dbReference type="InterPro" id="IPR058512">
    <property type="entry name" value="DUF8199"/>
</dbReference>
<reference evidence="2 3" key="1">
    <citation type="submission" date="2019-11" db="EMBL/GenBank/DDBJ databases">
        <authorList>
            <person name="Zheng R.K."/>
            <person name="Sun C.M."/>
        </authorList>
    </citation>
    <scope>NUCLEOTIDE SEQUENCE [LARGE SCALE GENOMIC DNA]</scope>
    <source>
        <strain evidence="2 3">WC007</strain>
    </source>
</reference>
<dbReference type="NCBIfam" id="NF047658">
    <property type="entry name" value="HYC_CC_PP"/>
    <property type="match status" value="1"/>
</dbReference>
<gene>
    <name evidence="2" type="ORF">GM418_19725</name>
</gene>
<organism evidence="2 3">
    <name type="scientific">Maribellus comscasis</name>
    <dbReference type="NCBI Taxonomy" id="2681766"/>
    <lineage>
        <taxon>Bacteria</taxon>
        <taxon>Pseudomonadati</taxon>
        <taxon>Bacteroidota</taxon>
        <taxon>Bacteroidia</taxon>
        <taxon>Marinilabiliales</taxon>
        <taxon>Prolixibacteraceae</taxon>
        <taxon>Maribellus</taxon>
    </lineage>
</organism>
<proteinExistence type="predicted"/>
<dbReference type="Proteomes" id="UP000428260">
    <property type="component" value="Chromosome"/>
</dbReference>
<evidence type="ECO:0000256" key="1">
    <source>
        <dbReference type="SAM" id="SignalP"/>
    </source>
</evidence>
<dbReference type="KEGG" id="mcos:GM418_19725"/>
<accession>A0A6I6JTL3</accession>
<dbReference type="Pfam" id="PF26622">
    <property type="entry name" value="DUF8199"/>
    <property type="match status" value="1"/>
</dbReference>
<feature type="signal peptide" evidence="1">
    <location>
        <begin position="1"/>
        <end position="22"/>
    </location>
</feature>
<dbReference type="RefSeq" id="WP_158868960.1">
    <property type="nucleotide sequence ID" value="NZ_CP046401.1"/>
</dbReference>
<protein>
    <recommendedName>
        <fullName evidence="4">Secreted protein</fullName>
    </recommendedName>
</protein>
<evidence type="ECO:0000313" key="2">
    <source>
        <dbReference type="EMBL" id="QGY45821.1"/>
    </source>
</evidence>
<dbReference type="InterPro" id="IPR058060">
    <property type="entry name" value="HYC_CC_PP"/>
</dbReference>
<sequence>MLKRISHIILSLVLLVSTMGMAVSKHYCQGDLYSVAVGGLNNDKCDMGDCCHDEAHFFKVQEDFYTPQISTIPVLAELDILGHDLFSEVLLNVPELEVAGINFIETPPLLPIQKTLSLKQVYRL</sequence>
<dbReference type="EMBL" id="CP046401">
    <property type="protein sequence ID" value="QGY45821.1"/>
    <property type="molecule type" value="Genomic_DNA"/>
</dbReference>
<evidence type="ECO:0008006" key="4">
    <source>
        <dbReference type="Google" id="ProtNLM"/>
    </source>
</evidence>